<sequence>MAPEEEELVDYEDELPEEPPVTTGATAGDGAAATNGKAGADGDKKGSYVGIHSTGFRDFLLKPELLRAISDLGFEHPSEGKSYHLFLTTKGWSFRGNIGGDSRRREWVTFASELDRLPCSCSLDLVSYLAEIDNSTLIVQQECIPQSILGQDVLCQAKSGMGKTAVFVLSTLQQLEPADGEVSCIILCHTRELAFQIKNEFARFTKYMPTVKTGVFYGGTPVKQDQEILKDKTKCPHIVVGTPGRLNALVRDKALNGSTVKMFVLDECDKMLEALDMRRDVQEIFRATPAHKQVMMFSATLGKEVRVTCRKFMQNPLEIFVDDETKLTLHGLQQYYVKLEENGKNRKLNDLLDNLEFNQVCIFVKSVSRAKELDRLLRECNFPSIAIHSGLDQAERYVEFSKAASGDDLTSRLRRISRYKSFKAFEKRILVATDIFGRGIDVERVNVVINYDAPSDADSYLHRVGRAGRFGTKGLGITFVASNEDEEVLKKIQERFTVAIPTLPDNIDPSTYMTS</sequence>
<reference evidence="1" key="1">
    <citation type="submission" date="2023-04" db="EMBL/GenBank/DDBJ databases">
        <title>Draft Genome sequencing of Naganishia species isolated from polar environments using Oxford Nanopore Technology.</title>
        <authorList>
            <person name="Leo P."/>
            <person name="Venkateswaran K."/>
        </authorList>
    </citation>
    <scope>NUCLEOTIDE SEQUENCE</scope>
    <source>
        <strain evidence="1">MNA-CCFEE 5262</strain>
    </source>
</reference>
<gene>
    <name evidence="1" type="primary">SUB2</name>
    <name evidence="1" type="ORF">QFC20_001494</name>
</gene>
<keyword evidence="2" id="KW-1185">Reference proteome</keyword>
<evidence type="ECO:0000313" key="1">
    <source>
        <dbReference type="EMBL" id="KAJ9114351.1"/>
    </source>
</evidence>
<dbReference type="Proteomes" id="UP001230649">
    <property type="component" value="Unassembled WGS sequence"/>
</dbReference>
<name>A0ACC2WSF6_9TREE</name>
<protein>
    <submittedName>
        <fullName evidence="1">Suppressor of the cold-sensitive snRNP biogenesis mutant brr1-1</fullName>
    </submittedName>
</protein>
<accession>A0ACC2WSF6</accession>
<evidence type="ECO:0000313" key="2">
    <source>
        <dbReference type="Proteomes" id="UP001230649"/>
    </source>
</evidence>
<dbReference type="EMBL" id="JASBWS010000009">
    <property type="protein sequence ID" value="KAJ9114351.1"/>
    <property type="molecule type" value="Genomic_DNA"/>
</dbReference>
<comment type="caution">
    <text evidence="1">The sequence shown here is derived from an EMBL/GenBank/DDBJ whole genome shotgun (WGS) entry which is preliminary data.</text>
</comment>
<proteinExistence type="predicted"/>
<organism evidence="1 2">
    <name type="scientific">Naganishia adeliensis</name>
    <dbReference type="NCBI Taxonomy" id="92952"/>
    <lineage>
        <taxon>Eukaryota</taxon>
        <taxon>Fungi</taxon>
        <taxon>Dikarya</taxon>
        <taxon>Basidiomycota</taxon>
        <taxon>Agaricomycotina</taxon>
        <taxon>Tremellomycetes</taxon>
        <taxon>Filobasidiales</taxon>
        <taxon>Filobasidiaceae</taxon>
        <taxon>Naganishia</taxon>
    </lineage>
</organism>